<name>A0A6J4PA75_9ACTN</name>
<dbReference type="AlphaFoldDB" id="A0A6J4PA75"/>
<dbReference type="EMBL" id="CADCUT010000115">
    <property type="protein sequence ID" value="CAA9410510.1"/>
    <property type="molecule type" value="Genomic_DNA"/>
</dbReference>
<gene>
    <name evidence="1" type="ORF">AVDCRST_MAG03-1837</name>
</gene>
<protein>
    <submittedName>
        <fullName evidence="1">Uncharacterized protein</fullName>
    </submittedName>
</protein>
<accession>A0A6J4PA75</accession>
<reference evidence="1" key="1">
    <citation type="submission" date="2020-02" db="EMBL/GenBank/DDBJ databases">
        <authorList>
            <person name="Meier V. D."/>
        </authorList>
    </citation>
    <scope>NUCLEOTIDE SEQUENCE</scope>
    <source>
        <strain evidence="1">AVDCRST_MAG03</strain>
    </source>
</reference>
<sequence>MRVPICVALPFVAVVVTASMLSLLWRTRDRVTGPDVKG</sequence>
<evidence type="ECO:0000313" key="1">
    <source>
        <dbReference type="EMBL" id="CAA9410510.1"/>
    </source>
</evidence>
<organism evidence="1">
    <name type="scientific">uncultured Rubrobacteraceae bacterium</name>
    <dbReference type="NCBI Taxonomy" id="349277"/>
    <lineage>
        <taxon>Bacteria</taxon>
        <taxon>Bacillati</taxon>
        <taxon>Actinomycetota</taxon>
        <taxon>Rubrobacteria</taxon>
        <taxon>Rubrobacterales</taxon>
        <taxon>Rubrobacteraceae</taxon>
        <taxon>environmental samples</taxon>
    </lineage>
</organism>
<proteinExistence type="predicted"/>